<dbReference type="InterPro" id="IPR006620">
    <property type="entry name" value="Pro_4_hyd_alph"/>
</dbReference>
<evidence type="ECO:0000256" key="3">
    <source>
        <dbReference type="ARBA" id="ARBA00022896"/>
    </source>
</evidence>
<keyword evidence="5" id="KW-0560">Oxidoreductase</keyword>
<dbReference type="GO" id="GO:0005506">
    <property type="term" value="F:iron ion binding"/>
    <property type="evidence" value="ECO:0007669"/>
    <property type="project" value="InterPro"/>
</dbReference>
<protein>
    <recommendedName>
        <fullName evidence="8">Prolyl 4-hydroxylase alpha subunit domain-containing protein</fullName>
    </recommendedName>
</protein>
<feature type="chain" id="PRO_5004579298" description="Prolyl 4-hydroxylase alpha subunit domain-containing protein" evidence="7">
    <location>
        <begin position="27"/>
        <end position="517"/>
    </location>
</feature>
<dbReference type="Gene3D" id="1.25.40.10">
    <property type="entry name" value="Tetratricopeptide repeat domain"/>
    <property type="match status" value="1"/>
</dbReference>
<proteinExistence type="predicted"/>
<keyword evidence="2" id="KW-0479">Metal-binding</keyword>
<dbReference type="InterPro" id="IPR045054">
    <property type="entry name" value="P4HA-like"/>
</dbReference>
<dbReference type="AlphaFoldDB" id="T1ILC3"/>
<dbReference type="EnsemblMetazoa" id="SMAR001746-RA">
    <property type="protein sequence ID" value="SMAR001746-PA"/>
    <property type="gene ID" value="SMAR001746"/>
</dbReference>
<evidence type="ECO:0000259" key="8">
    <source>
        <dbReference type="SMART" id="SM00702"/>
    </source>
</evidence>
<evidence type="ECO:0000256" key="7">
    <source>
        <dbReference type="SAM" id="SignalP"/>
    </source>
</evidence>
<dbReference type="InterPro" id="IPR013547">
    <property type="entry name" value="P4H_N"/>
</dbReference>
<evidence type="ECO:0000256" key="4">
    <source>
        <dbReference type="ARBA" id="ARBA00022964"/>
    </source>
</evidence>
<reference evidence="9" key="2">
    <citation type="submission" date="2015-02" db="UniProtKB">
        <authorList>
            <consortium name="EnsemblMetazoa"/>
        </authorList>
    </citation>
    <scope>IDENTIFICATION</scope>
</reference>
<evidence type="ECO:0000256" key="5">
    <source>
        <dbReference type="ARBA" id="ARBA00023002"/>
    </source>
</evidence>
<dbReference type="Gene3D" id="2.60.120.620">
    <property type="entry name" value="q2cbj1_9rhob like domain"/>
    <property type="match status" value="1"/>
</dbReference>
<dbReference type="eggNOG" id="KOG1591">
    <property type="taxonomic scope" value="Eukaryota"/>
</dbReference>
<evidence type="ECO:0000256" key="2">
    <source>
        <dbReference type="ARBA" id="ARBA00022723"/>
    </source>
</evidence>
<dbReference type="HOGENOM" id="CLU_024155_1_1_1"/>
<keyword evidence="3" id="KW-0847">Vitamin C</keyword>
<dbReference type="InterPro" id="IPR011990">
    <property type="entry name" value="TPR-like_helical_dom_sf"/>
</dbReference>
<keyword evidence="4" id="KW-0223">Dioxygenase</keyword>
<evidence type="ECO:0000256" key="1">
    <source>
        <dbReference type="ARBA" id="ARBA00001961"/>
    </source>
</evidence>
<dbReference type="GO" id="GO:0031418">
    <property type="term" value="F:L-ascorbic acid binding"/>
    <property type="evidence" value="ECO:0007669"/>
    <property type="project" value="UniProtKB-KW"/>
</dbReference>
<keyword evidence="6" id="KW-0408">Iron</keyword>
<name>T1ILC3_STRMM</name>
<keyword evidence="10" id="KW-1185">Reference proteome</keyword>
<dbReference type="GO" id="GO:0005783">
    <property type="term" value="C:endoplasmic reticulum"/>
    <property type="evidence" value="ECO:0007669"/>
    <property type="project" value="InterPro"/>
</dbReference>
<sequence>MTRKSDPIPMIILTLLFLILIRGIVCDVYSSTAHLTTVFNVEKAVVAQLEKYIENSEAKTARLRKYVDAFNRIQGSADADEIIGNPISAYRFIKRLTKHWKNLEQLLTDNSWQNLIQKMQNTLEDIEMPRKKDLEGAAVAILRLQETYQLDASDLARGNISGLNRSLTGLTARDCIYLGKCSLKYELFDLAIEWYDHALHMNRKKNIPSQKIKLYLEEAIKAHNVAWQTEINRMHTFQQTIINQRPAEMKKLKILKRAKKKHKLGYELSKDEDTANYYALCRGEQLRLKVMCSQKFNFNMGKTVKNDSEEANLNCYLSNRGDASFYINPIKIEVHSHNPSILTFHDVIYESEINYIKKFSEPYLERSATVGFNMTQDRLMSKVRTSQSAWLYDDLDDPISHKLKIIMDRLSRVTGLTIPYGSYNSEALQVVNYGIGGHYTPHYDYLYKYRHPNQPFQVTPMELLIGDRLATLMFYPLAAAALPDSPKNQSLALTLALTITMLLTLRSLSFWVNAKTY</sequence>
<organism evidence="9 10">
    <name type="scientific">Strigamia maritima</name>
    <name type="common">European centipede</name>
    <name type="synonym">Geophilus maritimus</name>
    <dbReference type="NCBI Taxonomy" id="126957"/>
    <lineage>
        <taxon>Eukaryota</taxon>
        <taxon>Metazoa</taxon>
        <taxon>Ecdysozoa</taxon>
        <taxon>Arthropoda</taxon>
        <taxon>Myriapoda</taxon>
        <taxon>Chilopoda</taxon>
        <taxon>Pleurostigmophora</taxon>
        <taxon>Geophilomorpha</taxon>
        <taxon>Linotaeniidae</taxon>
        <taxon>Strigamia</taxon>
    </lineage>
</organism>
<dbReference type="PANTHER" id="PTHR10869">
    <property type="entry name" value="PROLYL 4-HYDROXYLASE ALPHA SUBUNIT"/>
    <property type="match status" value="1"/>
</dbReference>
<comment type="cofactor">
    <cofactor evidence="1">
        <name>L-ascorbate</name>
        <dbReference type="ChEBI" id="CHEBI:38290"/>
    </cofactor>
</comment>
<dbReference type="PANTHER" id="PTHR10869:SF244">
    <property type="entry name" value="PROLYL 4-HYDROXYLASE SUBUNIT ALPHA-2"/>
    <property type="match status" value="1"/>
</dbReference>
<dbReference type="Gene3D" id="6.10.140.1460">
    <property type="match status" value="1"/>
</dbReference>
<evidence type="ECO:0000313" key="9">
    <source>
        <dbReference type="EnsemblMetazoa" id="SMAR001746-PA"/>
    </source>
</evidence>
<dbReference type="STRING" id="126957.T1ILC3"/>
<dbReference type="PhylomeDB" id="T1ILC3"/>
<feature type="signal peptide" evidence="7">
    <location>
        <begin position="1"/>
        <end position="26"/>
    </location>
</feature>
<dbReference type="Proteomes" id="UP000014500">
    <property type="component" value="Unassembled WGS sequence"/>
</dbReference>
<dbReference type="GO" id="GO:0004656">
    <property type="term" value="F:procollagen-proline 4-dioxygenase activity"/>
    <property type="evidence" value="ECO:0007669"/>
    <property type="project" value="InterPro"/>
</dbReference>
<evidence type="ECO:0000313" key="10">
    <source>
        <dbReference type="Proteomes" id="UP000014500"/>
    </source>
</evidence>
<keyword evidence="7" id="KW-0732">Signal</keyword>
<reference evidence="10" key="1">
    <citation type="submission" date="2011-05" db="EMBL/GenBank/DDBJ databases">
        <authorList>
            <person name="Richards S.R."/>
            <person name="Qu J."/>
            <person name="Jiang H."/>
            <person name="Jhangiani S.N."/>
            <person name="Agravi P."/>
            <person name="Goodspeed R."/>
            <person name="Gross S."/>
            <person name="Mandapat C."/>
            <person name="Jackson L."/>
            <person name="Mathew T."/>
            <person name="Pu L."/>
            <person name="Thornton R."/>
            <person name="Saada N."/>
            <person name="Wilczek-Boney K.B."/>
            <person name="Lee S."/>
            <person name="Kovar C."/>
            <person name="Wu Y."/>
            <person name="Scherer S.E."/>
            <person name="Worley K.C."/>
            <person name="Muzny D.M."/>
            <person name="Gibbs R."/>
        </authorList>
    </citation>
    <scope>NUCLEOTIDE SEQUENCE</scope>
    <source>
        <strain evidence="10">Brora</strain>
    </source>
</reference>
<dbReference type="Pfam" id="PF08336">
    <property type="entry name" value="P4Ha_N"/>
    <property type="match status" value="1"/>
</dbReference>
<dbReference type="SMART" id="SM00702">
    <property type="entry name" value="P4Hc"/>
    <property type="match status" value="1"/>
</dbReference>
<dbReference type="EMBL" id="JH430785">
    <property type="status" value="NOT_ANNOTATED_CDS"/>
    <property type="molecule type" value="Genomic_DNA"/>
</dbReference>
<feature type="domain" description="Prolyl 4-hydroxylase alpha subunit" evidence="8">
    <location>
        <begin position="339"/>
        <end position="513"/>
    </location>
</feature>
<dbReference type="OMA" id="HYMLHYD"/>
<accession>T1ILC3</accession>
<evidence type="ECO:0000256" key="6">
    <source>
        <dbReference type="ARBA" id="ARBA00023004"/>
    </source>
</evidence>